<keyword evidence="3" id="KW-1185">Reference proteome</keyword>
<dbReference type="EMBL" id="DS235823">
    <property type="protein sequence ID" value="EEB17800.1"/>
    <property type="molecule type" value="Genomic_DNA"/>
</dbReference>
<protein>
    <submittedName>
        <fullName evidence="1 2">Uncharacterized protein</fullName>
    </submittedName>
</protein>
<reference evidence="2" key="3">
    <citation type="submission" date="2021-02" db="UniProtKB">
        <authorList>
            <consortium name="EnsemblMetazoa"/>
        </authorList>
    </citation>
    <scope>IDENTIFICATION</scope>
    <source>
        <strain evidence="2">USDA</strain>
    </source>
</reference>
<dbReference type="Proteomes" id="UP000009046">
    <property type="component" value="Unassembled WGS sequence"/>
</dbReference>
<dbReference type="KEGG" id="phu:Phum_PHUM489590"/>
<dbReference type="RefSeq" id="XP_002430538.1">
    <property type="nucleotide sequence ID" value="XM_002430493.1"/>
</dbReference>
<evidence type="ECO:0000313" key="3">
    <source>
        <dbReference type="Proteomes" id="UP000009046"/>
    </source>
</evidence>
<evidence type="ECO:0000313" key="2">
    <source>
        <dbReference type="EnsemblMetazoa" id="PHUM489590-PA"/>
    </source>
</evidence>
<reference evidence="1" key="2">
    <citation type="submission" date="2007-04" db="EMBL/GenBank/DDBJ databases">
        <title>The genome of the human body louse.</title>
        <authorList>
            <consortium name="The Human Body Louse Genome Consortium"/>
            <person name="Kirkness E."/>
            <person name="Walenz B."/>
            <person name="Hass B."/>
            <person name="Bruggner R."/>
            <person name="Strausberg R."/>
        </authorList>
    </citation>
    <scope>NUCLEOTIDE SEQUENCE</scope>
    <source>
        <strain evidence="1">USDA</strain>
    </source>
</reference>
<proteinExistence type="predicted"/>
<dbReference type="InParanoid" id="E0VWP4"/>
<dbReference type="EnsemblMetazoa" id="PHUM489590-RA">
    <property type="protein sequence ID" value="PHUM489590-PA"/>
    <property type="gene ID" value="PHUM489590"/>
</dbReference>
<dbReference type="EMBL" id="AAZO01005927">
    <property type="status" value="NOT_ANNOTATED_CDS"/>
    <property type="molecule type" value="Genomic_DNA"/>
</dbReference>
<reference evidence="1" key="1">
    <citation type="submission" date="2007-04" db="EMBL/GenBank/DDBJ databases">
        <title>Annotation of Pediculus humanus corporis strain USDA.</title>
        <authorList>
            <person name="Kirkness E."/>
            <person name="Hannick L."/>
            <person name="Hass B."/>
            <person name="Bruggner R."/>
            <person name="Lawson D."/>
            <person name="Bidwell S."/>
            <person name="Joardar V."/>
            <person name="Caler E."/>
            <person name="Walenz B."/>
            <person name="Inman J."/>
            <person name="Schobel S."/>
            <person name="Galinsky K."/>
            <person name="Amedeo P."/>
            <person name="Strausberg R."/>
        </authorList>
    </citation>
    <scope>NUCLEOTIDE SEQUENCE</scope>
    <source>
        <strain evidence="1">USDA</strain>
    </source>
</reference>
<dbReference type="HOGENOM" id="CLU_3108837_0_0_1"/>
<dbReference type="GeneID" id="8235721"/>
<sequence>MRSVCKQTPAEIFGIEPVSCNKEDHSGIVLWFGRLWMCVTRKFTYEFFSLI</sequence>
<accession>E0VWP4</accession>
<dbReference type="CTD" id="8235721"/>
<dbReference type="AlphaFoldDB" id="E0VWP4"/>
<gene>
    <name evidence="2" type="primary">8235721</name>
    <name evidence="1" type="ORF">Phum_PHUM489590</name>
</gene>
<dbReference type="VEuPathDB" id="VectorBase:PHUM489590"/>
<name>E0VWP4_PEDHC</name>
<evidence type="ECO:0000313" key="1">
    <source>
        <dbReference type="EMBL" id="EEB17800.1"/>
    </source>
</evidence>
<organism>
    <name type="scientific">Pediculus humanus subsp. corporis</name>
    <name type="common">Body louse</name>
    <dbReference type="NCBI Taxonomy" id="121224"/>
    <lineage>
        <taxon>Eukaryota</taxon>
        <taxon>Metazoa</taxon>
        <taxon>Ecdysozoa</taxon>
        <taxon>Arthropoda</taxon>
        <taxon>Hexapoda</taxon>
        <taxon>Insecta</taxon>
        <taxon>Pterygota</taxon>
        <taxon>Neoptera</taxon>
        <taxon>Paraneoptera</taxon>
        <taxon>Psocodea</taxon>
        <taxon>Troctomorpha</taxon>
        <taxon>Phthiraptera</taxon>
        <taxon>Anoplura</taxon>
        <taxon>Pediculidae</taxon>
        <taxon>Pediculus</taxon>
    </lineage>
</organism>